<accession>A0A1B5LAM6</accession>
<dbReference type="PANTHER" id="PTHR13780">
    <property type="entry name" value="AMP-ACTIVATED PROTEIN KINASE, GAMMA REGULATORY SUBUNIT"/>
    <property type="match status" value="1"/>
</dbReference>
<evidence type="ECO:0000256" key="1">
    <source>
        <dbReference type="ARBA" id="ARBA00022737"/>
    </source>
</evidence>
<dbReference type="EMBL" id="CP072757">
    <property type="protein sequence ID" value="QUC22098.1"/>
    <property type="molecule type" value="Genomic_DNA"/>
</dbReference>
<evidence type="ECO:0000256" key="3">
    <source>
        <dbReference type="PROSITE-ProRule" id="PRU00703"/>
    </source>
</evidence>
<dbReference type="Pfam" id="PF00571">
    <property type="entry name" value="CBS"/>
    <property type="match status" value="2"/>
</dbReference>
<evidence type="ECO:0000259" key="5">
    <source>
        <dbReference type="PROSITE" id="PS51371"/>
    </source>
</evidence>
<dbReference type="InterPro" id="IPR000644">
    <property type="entry name" value="CBS_dom"/>
</dbReference>
<dbReference type="RefSeq" id="XP_042999771.1">
    <property type="nucleotide sequence ID" value="XM_043143836.1"/>
</dbReference>
<evidence type="ECO:0000313" key="8">
    <source>
        <dbReference type="Proteomes" id="UP000027002"/>
    </source>
</evidence>
<evidence type="ECO:0000256" key="4">
    <source>
        <dbReference type="SAM" id="MobiDB-lite"/>
    </source>
</evidence>
<feature type="region of interest" description="Disordered" evidence="4">
    <location>
        <begin position="448"/>
        <end position="482"/>
    </location>
</feature>
<dbReference type="CDD" id="cd02205">
    <property type="entry name" value="CBS_pair_SF"/>
    <property type="match status" value="2"/>
</dbReference>
<sequence>MDPTSNPQDERNADPVSVKQTGSKPASSDCSSRGNVPQMTPSLCNVYKPAQRQNFAENFRNIPQSPRHLHATFPQAAVQDLISHPPSRQRYMNPKLAGREWGEITVDELISTDDVKWVQMDSSVEEATMVLLKSKTNVVLIRENDTSYTALSTFDYSDLNAYLLVVIGLCKPEPDQAQLCNDIMLQARDGKQISLRQFQPLCKQEPLVGVPSSGKLSQAIEILGSGIHRLLVIDPLGDVLGIISQLRMVDFFWNEGVNFPVVDCLYSATLQDLGIGAQEVISVNSDDSLSDALTLMNNEGLTSVAVVDGGHNVVGNISTKDVRHLTTTSNAPLLNESCMRFLSVILNERGVEKGRDAFPVFYVTRSSTLAHVVGKLTATRAHRLWIVDPKTQSPSGPATPMAMIQNVVSGSMSPTTALPGACISGKPNGVVSLTDVLNIFAKFAGLHPTDPGEQRAQRRRSSSSSVRPSLDSSRPSIDFRRT</sequence>
<dbReference type="KEGG" id="uvi:66067116"/>
<dbReference type="Gene3D" id="3.10.580.10">
    <property type="entry name" value="CBS-domain"/>
    <property type="match status" value="2"/>
</dbReference>
<feature type="region of interest" description="Disordered" evidence="4">
    <location>
        <begin position="1"/>
        <end position="37"/>
    </location>
</feature>
<dbReference type="SUPFAM" id="SSF54631">
    <property type="entry name" value="CBS-domain pair"/>
    <property type="match status" value="2"/>
</dbReference>
<dbReference type="Proteomes" id="UP000027002">
    <property type="component" value="Chromosome 5"/>
</dbReference>
<feature type="domain" description="CBS" evidence="5">
    <location>
        <begin position="276"/>
        <end position="333"/>
    </location>
</feature>
<reference evidence="7" key="3">
    <citation type="submission" date="2020-03" db="EMBL/GenBank/DDBJ databases">
        <title>A mixture of massive structural variations and highly conserved coding sequences in Ustilaginoidea virens genome.</title>
        <authorList>
            <person name="Zhang K."/>
            <person name="Zhao Z."/>
            <person name="Zhang Z."/>
            <person name="Li Y."/>
            <person name="Hsiang T."/>
            <person name="Sun W."/>
        </authorList>
    </citation>
    <scope>NUCLEOTIDE SEQUENCE</scope>
    <source>
        <strain evidence="7">UV-8b</strain>
    </source>
</reference>
<dbReference type="OrthoDB" id="449052at2759"/>
<dbReference type="EMBL" id="BBTG02000009">
    <property type="protein sequence ID" value="GAO20079.1"/>
    <property type="molecule type" value="Genomic_DNA"/>
</dbReference>
<protein>
    <recommendedName>
        <fullName evidence="5">CBS domain-containing protein</fullName>
    </recommendedName>
</protein>
<dbReference type="Proteomes" id="UP000054053">
    <property type="component" value="Unassembled WGS sequence"/>
</dbReference>
<dbReference type="InterPro" id="IPR050511">
    <property type="entry name" value="AMPK_gamma/SDS23_families"/>
</dbReference>
<name>A0A1B5LAM6_USTVR</name>
<dbReference type="GO" id="GO:0042149">
    <property type="term" value="P:cellular response to glucose starvation"/>
    <property type="evidence" value="ECO:0007669"/>
    <property type="project" value="TreeGrafter"/>
</dbReference>
<dbReference type="SMART" id="SM00116">
    <property type="entry name" value="CBS"/>
    <property type="match status" value="3"/>
</dbReference>
<reference evidence="6" key="1">
    <citation type="journal article" date="2016" name="Genome Announc.">
        <title>Genome Sequence of Ustilaginoidea virens IPU010, a Rice Pathogenic Fungus Causing False Smut.</title>
        <authorList>
            <person name="Kumagai T."/>
            <person name="Ishii T."/>
            <person name="Terai G."/>
            <person name="Umemura M."/>
            <person name="Machida M."/>
            <person name="Asai K."/>
        </authorList>
    </citation>
    <scope>NUCLEOTIDE SEQUENCE [LARGE SCALE GENOMIC DNA]</scope>
    <source>
        <strain evidence="6">IPU010</strain>
    </source>
</reference>
<feature type="compositionally biased region" description="Low complexity" evidence="4">
    <location>
        <begin position="462"/>
        <end position="476"/>
    </location>
</feature>
<keyword evidence="8" id="KW-1185">Reference proteome</keyword>
<evidence type="ECO:0000256" key="2">
    <source>
        <dbReference type="ARBA" id="ARBA00023122"/>
    </source>
</evidence>
<organism evidence="6 9">
    <name type="scientific">Ustilaginoidea virens</name>
    <name type="common">Rice false smut fungus</name>
    <name type="synonym">Villosiclava virens</name>
    <dbReference type="NCBI Taxonomy" id="1159556"/>
    <lineage>
        <taxon>Eukaryota</taxon>
        <taxon>Fungi</taxon>
        <taxon>Dikarya</taxon>
        <taxon>Ascomycota</taxon>
        <taxon>Pezizomycotina</taxon>
        <taxon>Sordariomycetes</taxon>
        <taxon>Hypocreomycetidae</taxon>
        <taxon>Hypocreales</taxon>
        <taxon>Clavicipitaceae</taxon>
        <taxon>Ustilaginoidea</taxon>
    </lineage>
</organism>
<dbReference type="AlphaFoldDB" id="A0A1B5LAM6"/>
<gene>
    <name evidence="7" type="ORF">UV8b_06339</name>
    <name evidence="6" type="ORF">UVI_02022370</name>
</gene>
<dbReference type="PROSITE" id="PS51371">
    <property type="entry name" value="CBS"/>
    <property type="match status" value="1"/>
</dbReference>
<evidence type="ECO:0000313" key="7">
    <source>
        <dbReference type="EMBL" id="QUC22098.1"/>
    </source>
</evidence>
<dbReference type="GeneID" id="66067116"/>
<reference evidence="9" key="2">
    <citation type="journal article" date="2016" name="Genome Announc.">
        <title>Genome sequence of Ustilaginoidea virens IPU010, a rice pathogenic fungus causing false smut.</title>
        <authorList>
            <person name="Kumagai T."/>
            <person name="Ishii T."/>
            <person name="Terai G."/>
            <person name="Umemura M."/>
            <person name="Machida M."/>
            <person name="Asai K."/>
        </authorList>
    </citation>
    <scope>NUCLEOTIDE SEQUENCE [LARGE SCALE GENOMIC DNA]</scope>
    <source>
        <strain evidence="9">IPU010</strain>
    </source>
</reference>
<evidence type="ECO:0000313" key="6">
    <source>
        <dbReference type="EMBL" id="GAO20079.1"/>
    </source>
</evidence>
<keyword evidence="1" id="KW-0677">Repeat</keyword>
<evidence type="ECO:0000313" key="9">
    <source>
        <dbReference type="Proteomes" id="UP000054053"/>
    </source>
</evidence>
<dbReference type="PANTHER" id="PTHR13780:SF36">
    <property type="entry name" value="CBS DOMAIN-CONTAINING PROTEIN"/>
    <property type="match status" value="1"/>
</dbReference>
<dbReference type="GO" id="GO:0004865">
    <property type="term" value="F:protein serine/threonine phosphatase inhibitor activity"/>
    <property type="evidence" value="ECO:0007669"/>
    <property type="project" value="TreeGrafter"/>
</dbReference>
<feature type="compositionally biased region" description="Polar residues" evidence="4">
    <location>
        <begin position="18"/>
        <end position="37"/>
    </location>
</feature>
<proteinExistence type="predicted"/>
<dbReference type="InterPro" id="IPR046342">
    <property type="entry name" value="CBS_dom_sf"/>
</dbReference>
<keyword evidence="2 3" id="KW-0129">CBS domain</keyword>